<dbReference type="KEGG" id="cprv:CYPRO_3063"/>
<dbReference type="OrthoDB" id="1524937at2"/>
<dbReference type="Pfam" id="PF13459">
    <property type="entry name" value="Fer4_15"/>
    <property type="match status" value="1"/>
</dbReference>
<reference evidence="7 8" key="1">
    <citation type="submission" date="2018-03" db="EMBL/GenBank/DDBJ databases">
        <title>Phenotypic and genomic properties of Cyclonatronum proteinivorum gen. nov., sp. nov., a haloalkaliphilic bacteroidete from soda lakes possessing Na+-translocating rhodopsin.</title>
        <authorList>
            <person name="Toshchakov S.V."/>
            <person name="Korzhenkov A."/>
            <person name="Samarov N.I."/>
            <person name="Kublanov I.V."/>
            <person name="Muntyan M.S."/>
            <person name="Sorokin D.Y."/>
        </authorList>
    </citation>
    <scope>NUCLEOTIDE SEQUENCE [LARGE SCALE GENOMIC DNA]</scope>
    <source>
        <strain evidence="7 8">Omega</strain>
    </source>
</reference>
<dbReference type="Proteomes" id="UP000254808">
    <property type="component" value="Chromosome"/>
</dbReference>
<evidence type="ECO:0000256" key="4">
    <source>
        <dbReference type="ARBA" id="ARBA00023004"/>
    </source>
</evidence>
<dbReference type="EMBL" id="CP027806">
    <property type="protein sequence ID" value="AXJ02298.1"/>
    <property type="molecule type" value="Genomic_DNA"/>
</dbReference>
<dbReference type="InterPro" id="IPR051269">
    <property type="entry name" value="Fe-S_cluster_ET"/>
</dbReference>
<name>A0A345UP96_9BACT</name>
<dbReference type="SUPFAM" id="SSF54862">
    <property type="entry name" value="4Fe-4S ferredoxins"/>
    <property type="match status" value="1"/>
</dbReference>
<dbReference type="PANTHER" id="PTHR36923">
    <property type="entry name" value="FERREDOXIN"/>
    <property type="match status" value="1"/>
</dbReference>
<keyword evidence="1" id="KW-0813">Transport</keyword>
<dbReference type="PANTHER" id="PTHR36923:SF3">
    <property type="entry name" value="FERREDOXIN"/>
    <property type="match status" value="1"/>
</dbReference>
<keyword evidence="2" id="KW-0479">Metal-binding</keyword>
<evidence type="ECO:0000313" key="7">
    <source>
        <dbReference type="EMBL" id="AXJ02298.1"/>
    </source>
</evidence>
<dbReference type="AlphaFoldDB" id="A0A345UP96"/>
<dbReference type="GO" id="GO:0051536">
    <property type="term" value="F:iron-sulfur cluster binding"/>
    <property type="evidence" value="ECO:0007669"/>
    <property type="project" value="UniProtKB-KW"/>
</dbReference>
<proteinExistence type="predicted"/>
<evidence type="ECO:0000256" key="2">
    <source>
        <dbReference type="ARBA" id="ARBA00022723"/>
    </source>
</evidence>
<sequence length="76" mass="8581">MIRIFFQRNKCIGCNACVEAAPFRWRVSHKDGRCTLVEGESRRGGQLYIARVGEDEREANEQAARNCPAGIIRIEG</sequence>
<protein>
    <submittedName>
        <fullName evidence="7">Ferredoxin</fullName>
    </submittedName>
</protein>
<dbReference type="PROSITE" id="PS51379">
    <property type="entry name" value="4FE4S_FER_2"/>
    <property type="match status" value="1"/>
</dbReference>
<evidence type="ECO:0000256" key="3">
    <source>
        <dbReference type="ARBA" id="ARBA00022982"/>
    </source>
</evidence>
<evidence type="ECO:0000256" key="1">
    <source>
        <dbReference type="ARBA" id="ARBA00022448"/>
    </source>
</evidence>
<dbReference type="InterPro" id="IPR017896">
    <property type="entry name" value="4Fe4S_Fe-S-bd"/>
</dbReference>
<evidence type="ECO:0000259" key="6">
    <source>
        <dbReference type="PROSITE" id="PS51379"/>
    </source>
</evidence>
<organism evidence="7 8">
    <name type="scientific">Cyclonatronum proteinivorum</name>
    <dbReference type="NCBI Taxonomy" id="1457365"/>
    <lineage>
        <taxon>Bacteria</taxon>
        <taxon>Pseudomonadati</taxon>
        <taxon>Balneolota</taxon>
        <taxon>Balneolia</taxon>
        <taxon>Balneolales</taxon>
        <taxon>Cyclonatronaceae</taxon>
        <taxon>Cyclonatronum</taxon>
    </lineage>
</organism>
<gene>
    <name evidence="7" type="ORF">CYPRO_3063</name>
</gene>
<keyword evidence="4" id="KW-0408">Iron</keyword>
<evidence type="ECO:0000313" key="8">
    <source>
        <dbReference type="Proteomes" id="UP000254808"/>
    </source>
</evidence>
<evidence type="ECO:0000256" key="5">
    <source>
        <dbReference type="ARBA" id="ARBA00023014"/>
    </source>
</evidence>
<keyword evidence="3" id="KW-0249">Electron transport</keyword>
<dbReference type="Gene3D" id="3.30.70.20">
    <property type="match status" value="1"/>
</dbReference>
<dbReference type="RefSeq" id="WP_114985406.1">
    <property type="nucleotide sequence ID" value="NZ_CP027806.1"/>
</dbReference>
<accession>A0A345UP96</accession>
<keyword evidence="5" id="KW-0411">Iron-sulfur</keyword>
<dbReference type="GO" id="GO:0046872">
    <property type="term" value="F:metal ion binding"/>
    <property type="evidence" value="ECO:0007669"/>
    <property type="project" value="UniProtKB-KW"/>
</dbReference>
<keyword evidence="8" id="KW-1185">Reference proteome</keyword>
<feature type="domain" description="4Fe-4S ferredoxin-type" evidence="6">
    <location>
        <begin position="2"/>
        <end position="31"/>
    </location>
</feature>